<comment type="similarity">
    <text evidence="2">Belongs to the rickettsiale 17 kDa surface antigen family.</text>
</comment>
<keyword evidence="4" id="KW-0449">Lipoprotein</keyword>
<evidence type="ECO:0000256" key="3">
    <source>
        <dbReference type="ARBA" id="ARBA00015281"/>
    </source>
</evidence>
<dbReference type="InterPro" id="IPR016364">
    <property type="entry name" value="Surface_antigen_Rickettsia"/>
</dbReference>
<evidence type="ECO:0000256" key="2">
    <source>
        <dbReference type="ARBA" id="ARBA00008681"/>
    </source>
</evidence>
<dbReference type="EMBL" id="BMCP01000001">
    <property type="protein sequence ID" value="GGE37033.1"/>
    <property type="molecule type" value="Genomic_DNA"/>
</dbReference>
<reference evidence="6" key="2">
    <citation type="submission" date="2020-09" db="EMBL/GenBank/DDBJ databases">
        <authorList>
            <person name="Sun Q."/>
            <person name="Sedlacek I."/>
        </authorList>
    </citation>
    <scope>NUCLEOTIDE SEQUENCE</scope>
    <source>
        <strain evidence="6">CCM 7684</strain>
    </source>
</reference>
<organism evidence="6 7">
    <name type="scientific">Agaricicola taiwanensis</name>
    <dbReference type="NCBI Taxonomy" id="591372"/>
    <lineage>
        <taxon>Bacteria</taxon>
        <taxon>Pseudomonadati</taxon>
        <taxon>Pseudomonadota</taxon>
        <taxon>Alphaproteobacteria</taxon>
        <taxon>Rhodobacterales</taxon>
        <taxon>Paracoccaceae</taxon>
        <taxon>Agaricicola</taxon>
    </lineage>
</organism>
<reference evidence="6" key="1">
    <citation type="journal article" date="2014" name="Int. J. Syst. Evol. Microbiol.">
        <title>Complete genome sequence of Corynebacterium casei LMG S-19264T (=DSM 44701T), isolated from a smear-ripened cheese.</title>
        <authorList>
            <consortium name="US DOE Joint Genome Institute (JGI-PGF)"/>
            <person name="Walter F."/>
            <person name="Albersmeier A."/>
            <person name="Kalinowski J."/>
            <person name="Ruckert C."/>
        </authorList>
    </citation>
    <scope>NUCLEOTIDE SEQUENCE</scope>
    <source>
        <strain evidence="6">CCM 7684</strain>
    </source>
</reference>
<sequence>MARVRILISLGVIAALTAGCAGPNETAGTLGGTVLGGVLGSAVGAGTGNVAATLTGAAVGGFLGNQIGRSLDQTSQQRATAAQFQALEYGVAGAPVAWREQAYYGTVVPGPFYSTAGYQRCREYTHTVYVDGQPQTARGVACRNEDGNWIPIR</sequence>
<evidence type="ECO:0000259" key="5">
    <source>
        <dbReference type="Pfam" id="PF05433"/>
    </source>
</evidence>
<name>A0A8J2VLR9_9RHOB</name>
<gene>
    <name evidence="6" type="ORF">GCM10007276_13120</name>
</gene>
<evidence type="ECO:0000256" key="4">
    <source>
        <dbReference type="ARBA" id="ARBA00023288"/>
    </source>
</evidence>
<evidence type="ECO:0000313" key="6">
    <source>
        <dbReference type="EMBL" id="GGE37033.1"/>
    </source>
</evidence>
<protein>
    <recommendedName>
        <fullName evidence="3">17 kDa surface antigen</fullName>
    </recommendedName>
</protein>
<dbReference type="Proteomes" id="UP000602745">
    <property type="component" value="Unassembled WGS sequence"/>
</dbReference>
<dbReference type="RefSeq" id="WP_188408860.1">
    <property type="nucleotide sequence ID" value="NZ_BMCP01000001.1"/>
</dbReference>
<dbReference type="AlphaFoldDB" id="A0A8J2VLR9"/>
<dbReference type="InterPro" id="IPR008816">
    <property type="entry name" value="Gly_zipper_2TM_dom"/>
</dbReference>
<proteinExistence type="inferred from homology"/>
<dbReference type="Pfam" id="PF05433">
    <property type="entry name" value="Rick_17kDa_Anti"/>
    <property type="match status" value="1"/>
</dbReference>
<accession>A0A8J2VLR9</accession>
<comment type="caution">
    <text evidence="6">The sequence shown here is derived from an EMBL/GenBank/DDBJ whole genome shotgun (WGS) entry which is preliminary data.</text>
</comment>
<dbReference type="PROSITE" id="PS51257">
    <property type="entry name" value="PROKAR_LIPOPROTEIN"/>
    <property type="match status" value="1"/>
</dbReference>
<feature type="domain" description="Glycine zipper 2TM" evidence="5">
    <location>
        <begin position="27"/>
        <end position="68"/>
    </location>
</feature>
<keyword evidence="7" id="KW-1185">Reference proteome</keyword>
<dbReference type="PIRSF" id="PIRSF002721">
    <property type="entry name" value="Surface_antigen_Rickettsia"/>
    <property type="match status" value="1"/>
</dbReference>
<evidence type="ECO:0000313" key="7">
    <source>
        <dbReference type="Proteomes" id="UP000602745"/>
    </source>
</evidence>
<evidence type="ECO:0000256" key="1">
    <source>
        <dbReference type="ARBA" id="ARBA00004459"/>
    </source>
</evidence>
<comment type="subcellular location">
    <subcellularLocation>
        <location evidence="1">Cell outer membrane</location>
        <topology evidence="1">Lipid-anchor</topology>
    </subcellularLocation>
</comment>